<protein>
    <submittedName>
        <fullName evidence="1">Uncharacterized protein</fullName>
    </submittedName>
</protein>
<reference evidence="1" key="1">
    <citation type="submission" date="2023-08" db="EMBL/GenBank/DDBJ databases">
        <authorList>
            <person name="Alioto T."/>
            <person name="Alioto T."/>
            <person name="Gomez Garrido J."/>
        </authorList>
    </citation>
    <scope>NUCLEOTIDE SEQUENCE</scope>
</reference>
<organism evidence="1 2">
    <name type="scientific">Octopus vulgaris</name>
    <name type="common">Common octopus</name>
    <dbReference type="NCBI Taxonomy" id="6645"/>
    <lineage>
        <taxon>Eukaryota</taxon>
        <taxon>Metazoa</taxon>
        <taxon>Spiralia</taxon>
        <taxon>Lophotrochozoa</taxon>
        <taxon>Mollusca</taxon>
        <taxon>Cephalopoda</taxon>
        <taxon>Coleoidea</taxon>
        <taxon>Octopodiformes</taxon>
        <taxon>Octopoda</taxon>
        <taxon>Incirrata</taxon>
        <taxon>Octopodidae</taxon>
        <taxon>Octopus</taxon>
    </lineage>
</organism>
<dbReference type="EMBL" id="OX597817">
    <property type="protein sequence ID" value="CAI9721737.1"/>
    <property type="molecule type" value="Genomic_DNA"/>
</dbReference>
<gene>
    <name evidence="1" type="ORF">OCTVUL_1B019183</name>
</gene>
<proteinExistence type="predicted"/>
<sequence>MLTSDMTFAGDCEDQFGFSVQAKEANFEKDKGDIRNAKFTNRRICKNSCQNLLGERRKERENQNKKREREILKMEKGKEKYTNKVDLVIVSHRMKTYIKIFIEKEIF</sequence>
<name>A0AA36AUY4_OCTVU</name>
<dbReference type="AlphaFoldDB" id="A0AA36AUY4"/>
<dbReference type="Proteomes" id="UP001162480">
    <property type="component" value="Chromosome 4"/>
</dbReference>
<evidence type="ECO:0000313" key="1">
    <source>
        <dbReference type="EMBL" id="CAI9721737.1"/>
    </source>
</evidence>
<keyword evidence="2" id="KW-1185">Reference proteome</keyword>
<evidence type="ECO:0000313" key="2">
    <source>
        <dbReference type="Proteomes" id="UP001162480"/>
    </source>
</evidence>
<accession>A0AA36AUY4</accession>